<keyword evidence="2" id="KW-1185">Reference proteome</keyword>
<name>A0ABN8I179_9NEOP</name>
<accession>A0ABN8I179</accession>
<reference evidence="1" key="1">
    <citation type="submission" date="2022-03" db="EMBL/GenBank/DDBJ databases">
        <authorList>
            <person name="Martin H S."/>
        </authorList>
    </citation>
    <scope>NUCLEOTIDE SEQUENCE</scope>
</reference>
<organism evidence="1 2">
    <name type="scientific">Iphiclides podalirius</name>
    <name type="common">scarce swallowtail</name>
    <dbReference type="NCBI Taxonomy" id="110791"/>
    <lineage>
        <taxon>Eukaryota</taxon>
        <taxon>Metazoa</taxon>
        <taxon>Ecdysozoa</taxon>
        <taxon>Arthropoda</taxon>
        <taxon>Hexapoda</taxon>
        <taxon>Insecta</taxon>
        <taxon>Pterygota</taxon>
        <taxon>Neoptera</taxon>
        <taxon>Endopterygota</taxon>
        <taxon>Lepidoptera</taxon>
        <taxon>Glossata</taxon>
        <taxon>Ditrysia</taxon>
        <taxon>Papilionoidea</taxon>
        <taxon>Papilionidae</taxon>
        <taxon>Papilioninae</taxon>
        <taxon>Iphiclides</taxon>
    </lineage>
</organism>
<dbReference type="Proteomes" id="UP000837857">
    <property type="component" value="Chromosome 12"/>
</dbReference>
<protein>
    <submittedName>
        <fullName evidence="1">Uncharacterized protein</fullName>
    </submittedName>
</protein>
<dbReference type="EMBL" id="OW152824">
    <property type="protein sequence ID" value="CAH2040890.1"/>
    <property type="molecule type" value="Genomic_DNA"/>
</dbReference>
<sequence length="118" mass="13273">MPHHVRPYAGLDLGTLRIFASNIYIGRRFRIKQSVTNFILFRFGSLEKKMYRLLLLAVLFSADAAPAPKPGLVTSLPLYHAPILGVVHAPIVSHVSTLQLPLLHTPVLHTPLLHLPWW</sequence>
<evidence type="ECO:0000313" key="2">
    <source>
        <dbReference type="Proteomes" id="UP000837857"/>
    </source>
</evidence>
<feature type="non-terminal residue" evidence="1">
    <location>
        <position position="1"/>
    </location>
</feature>
<gene>
    <name evidence="1" type="ORF">IPOD504_LOCUS2876</name>
</gene>
<evidence type="ECO:0000313" key="1">
    <source>
        <dbReference type="EMBL" id="CAH2040890.1"/>
    </source>
</evidence>
<proteinExistence type="predicted"/>